<name>A0AB34L6P2_PARDI</name>
<protein>
    <submittedName>
        <fullName evidence="1">Uncharacterized protein</fullName>
    </submittedName>
</protein>
<dbReference type="Proteomes" id="UP000027850">
    <property type="component" value="Unassembled WGS sequence"/>
</dbReference>
<gene>
    <name evidence="1" type="ORF">M091_1108</name>
</gene>
<comment type="caution">
    <text evidence="1">The sequence shown here is derived from an EMBL/GenBank/DDBJ whole genome shotgun (WGS) entry which is preliminary data.</text>
</comment>
<dbReference type="AlphaFoldDB" id="A0AB34L6P2"/>
<evidence type="ECO:0000313" key="2">
    <source>
        <dbReference type="Proteomes" id="UP000027850"/>
    </source>
</evidence>
<accession>A0AB34L6P2</accession>
<dbReference type="EMBL" id="JNHK01000089">
    <property type="protein sequence ID" value="KDS36965.1"/>
    <property type="molecule type" value="Genomic_DNA"/>
</dbReference>
<organism evidence="1 2">
    <name type="scientific">Parabacteroides distasonis str. 3776 D15 i</name>
    <dbReference type="NCBI Taxonomy" id="1339342"/>
    <lineage>
        <taxon>Bacteria</taxon>
        <taxon>Pseudomonadati</taxon>
        <taxon>Bacteroidota</taxon>
        <taxon>Bacteroidia</taxon>
        <taxon>Bacteroidales</taxon>
        <taxon>Tannerellaceae</taxon>
        <taxon>Parabacteroides</taxon>
    </lineage>
</organism>
<proteinExistence type="predicted"/>
<reference evidence="1 2" key="1">
    <citation type="submission" date="2014-04" db="EMBL/GenBank/DDBJ databases">
        <authorList>
            <person name="Sears C."/>
            <person name="Carroll K."/>
            <person name="Sack B.R."/>
            <person name="Qadri F."/>
            <person name="Myers L.L."/>
            <person name="Chung G.-T."/>
            <person name="Escheverria P."/>
            <person name="Fraser C.M."/>
            <person name="Sadzewicz L."/>
            <person name="Shefchek K.A."/>
            <person name="Tallon L."/>
            <person name="Das S.P."/>
            <person name="Daugherty S."/>
            <person name="Mongodin E.F."/>
        </authorList>
    </citation>
    <scope>NUCLEOTIDE SEQUENCE [LARGE SCALE GENOMIC DNA]</scope>
    <source>
        <strain evidence="1 2">3776 D15 i</strain>
    </source>
</reference>
<sequence length="37" mass="4235">MLWSDIKGSCVKNCATLCLLKKRLYLCSPNKYANNNK</sequence>
<evidence type="ECO:0000313" key="1">
    <source>
        <dbReference type="EMBL" id="KDS36965.1"/>
    </source>
</evidence>